<evidence type="ECO:0000256" key="1">
    <source>
        <dbReference type="SAM" id="Phobius"/>
    </source>
</evidence>
<feature type="transmembrane region" description="Helical" evidence="1">
    <location>
        <begin position="46"/>
        <end position="68"/>
    </location>
</feature>
<keyword evidence="1" id="KW-0472">Membrane</keyword>
<keyword evidence="1" id="KW-1133">Transmembrane helix</keyword>
<accession>A0A7M4C8U6</accession>
<keyword evidence="1" id="KW-0812">Transmembrane</keyword>
<feature type="transmembrane region" description="Helical" evidence="1">
    <location>
        <begin position="130"/>
        <end position="151"/>
    </location>
</feature>
<reference evidence="2" key="1">
    <citation type="submission" date="2020-08" db="EMBL/GenBank/DDBJ databases">
        <title>DNAmark Project.</title>
        <authorList>
            <person name="Leerhoei F."/>
        </authorList>
    </citation>
    <scope>NUCLEOTIDE SEQUENCE</scope>
    <source>
        <strain evidence="2">DM584</strain>
    </source>
</reference>
<geneLocation type="mitochondrion" evidence="2"/>
<protein>
    <submittedName>
        <fullName evidence="2">NADH dehydrogenase subunit 6</fullName>
    </submittedName>
</protein>
<feature type="transmembrane region" description="Helical" evidence="1">
    <location>
        <begin position="7"/>
        <end position="40"/>
    </location>
</feature>
<gene>
    <name evidence="2" type="primary">ND6</name>
</gene>
<sequence>MSLLTPALLLIFLFPFLVHPLAMGLTILCLTILLAVILGVMMSNLWISYALILVLLGGLLVVFIYVSLLASNELFQKKNLVTPLILFFFTFVSILFFMQENLFLDSSLKSFKFTQCKGNEWLISLYSTELYYLTIFLILYLLLTLIVVVAVTKSDNSSLRSLN</sequence>
<dbReference type="EMBL" id="MT862434">
    <property type="protein sequence ID" value="QNV12151.1"/>
    <property type="molecule type" value="Genomic_DNA"/>
</dbReference>
<feature type="transmembrane region" description="Helical" evidence="1">
    <location>
        <begin position="80"/>
        <end position="98"/>
    </location>
</feature>
<evidence type="ECO:0000313" key="2">
    <source>
        <dbReference type="EMBL" id="QNV12151.1"/>
    </source>
</evidence>
<dbReference type="AlphaFoldDB" id="A0A7M4C8U6"/>
<name>A0A7M4C8U6_9CRUS</name>
<organism evidence="2">
    <name type="scientific">Simocephalus vetulus</name>
    <dbReference type="NCBI Taxonomy" id="77651"/>
    <lineage>
        <taxon>Eukaryota</taxon>
        <taxon>Metazoa</taxon>
        <taxon>Ecdysozoa</taxon>
        <taxon>Arthropoda</taxon>
        <taxon>Crustacea</taxon>
        <taxon>Branchiopoda</taxon>
        <taxon>Diplostraca</taxon>
        <taxon>Cladocera</taxon>
        <taxon>Anomopoda</taxon>
        <taxon>Daphniidae</taxon>
        <taxon>Simocephalus</taxon>
    </lineage>
</organism>
<proteinExistence type="predicted"/>
<keyword evidence="2" id="KW-0496">Mitochondrion</keyword>